<comment type="caution">
    <text evidence="1">The sequence shown here is derived from an EMBL/GenBank/DDBJ whole genome shotgun (WGS) entry which is preliminary data.</text>
</comment>
<name>A0A9X5KYI3_PSEMA</name>
<evidence type="ECO:0000313" key="1">
    <source>
        <dbReference type="EMBL" id="OAJ50224.1"/>
    </source>
</evidence>
<dbReference type="EMBL" id="LKEG01000026">
    <property type="protein sequence ID" value="OAJ50224.1"/>
    <property type="molecule type" value="Genomic_DNA"/>
</dbReference>
<gene>
    <name evidence="1" type="ORF">AO064_17375</name>
</gene>
<protein>
    <submittedName>
        <fullName evidence="1">Uncharacterized protein</fullName>
    </submittedName>
</protein>
<dbReference type="AlphaFoldDB" id="A0A9X5KYI3"/>
<reference evidence="1 2" key="1">
    <citation type="submission" date="2015-09" db="EMBL/GenBank/DDBJ databases">
        <title>Genome sequence of Pseudomonas marginalis ICMP 3553.</title>
        <authorList>
            <person name="Visnovsky S."/>
            <person name="Lu A."/>
            <person name="Panda P."/>
            <person name="Pitman A."/>
        </authorList>
    </citation>
    <scope>NUCLEOTIDE SEQUENCE [LARGE SCALE GENOMIC DNA]</scope>
    <source>
        <strain evidence="1 2">ICMP 3553</strain>
    </source>
</reference>
<sequence length="100" mass="11388">MVTQDLQLVKQIFELLDAGIVDGYDSFCYEARVSVGYMETVLTVEKEGVRVTDAETDYNGAIIYRLVKELRECATKRGENWNSFVMTYARGGEVKTKFDV</sequence>
<evidence type="ECO:0000313" key="2">
    <source>
        <dbReference type="Proteomes" id="UP000077563"/>
    </source>
</evidence>
<dbReference type="RefSeq" id="WP_064052784.1">
    <property type="nucleotide sequence ID" value="NZ_LKEG01000026.1"/>
</dbReference>
<organism evidence="1 2">
    <name type="scientific">Pseudomonas marginalis</name>
    <name type="common">Pseudomonas panacis</name>
    <dbReference type="NCBI Taxonomy" id="298"/>
    <lineage>
        <taxon>Bacteria</taxon>
        <taxon>Pseudomonadati</taxon>
        <taxon>Pseudomonadota</taxon>
        <taxon>Gammaproteobacteria</taxon>
        <taxon>Pseudomonadales</taxon>
        <taxon>Pseudomonadaceae</taxon>
        <taxon>Pseudomonas</taxon>
    </lineage>
</organism>
<proteinExistence type="predicted"/>
<dbReference type="Proteomes" id="UP000077563">
    <property type="component" value="Unassembled WGS sequence"/>
</dbReference>
<accession>A0A9X5KYI3</accession>